<organism evidence="1 2">
    <name type="scientific">Necator americanus</name>
    <name type="common">Human hookworm</name>
    <dbReference type="NCBI Taxonomy" id="51031"/>
    <lineage>
        <taxon>Eukaryota</taxon>
        <taxon>Metazoa</taxon>
        <taxon>Ecdysozoa</taxon>
        <taxon>Nematoda</taxon>
        <taxon>Chromadorea</taxon>
        <taxon>Rhabditida</taxon>
        <taxon>Rhabditina</taxon>
        <taxon>Rhabditomorpha</taxon>
        <taxon>Strongyloidea</taxon>
        <taxon>Ancylostomatidae</taxon>
        <taxon>Bunostominae</taxon>
        <taxon>Necator</taxon>
    </lineage>
</organism>
<gene>
    <name evidence="1" type="primary">Necator_chrV.g18449</name>
    <name evidence="1" type="ORF">RB195_013658</name>
</gene>
<evidence type="ECO:0000313" key="1">
    <source>
        <dbReference type="EMBL" id="KAK6754804.1"/>
    </source>
</evidence>
<accession>A0ABR1DWK0</accession>
<name>A0ABR1DWK0_NECAM</name>
<keyword evidence="2" id="KW-1185">Reference proteome</keyword>
<protein>
    <submittedName>
        <fullName evidence="1">Uncharacterized protein</fullName>
    </submittedName>
</protein>
<reference evidence="1 2" key="1">
    <citation type="submission" date="2023-08" db="EMBL/GenBank/DDBJ databases">
        <title>A Necator americanus chromosomal reference genome.</title>
        <authorList>
            <person name="Ilik V."/>
            <person name="Petrzelkova K.J."/>
            <person name="Pardy F."/>
            <person name="Fuh T."/>
            <person name="Niatou-Singa F.S."/>
            <person name="Gouil Q."/>
            <person name="Baker L."/>
            <person name="Ritchie M.E."/>
            <person name="Jex A.R."/>
            <person name="Gazzola D."/>
            <person name="Li H."/>
            <person name="Toshio Fujiwara R."/>
            <person name="Zhan B."/>
            <person name="Aroian R.V."/>
            <person name="Pafco B."/>
            <person name="Schwarz E.M."/>
        </authorList>
    </citation>
    <scope>NUCLEOTIDE SEQUENCE [LARGE SCALE GENOMIC DNA]</scope>
    <source>
        <strain evidence="1 2">Aroian</strain>
        <tissue evidence="1">Whole animal</tissue>
    </source>
</reference>
<sequence>MRPPGECETRGCVRVPHNSVNCYRTPVRFGFHAFLRFNLRCINKDCLKCGATAKGAEEVVREETLAEKVSTIESSSLDENKTTRKF</sequence>
<evidence type="ECO:0000313" key="2">
    <source>
        <dbReference type="Proteomes" id="UP001303046"/>
    </source>
</evidence>
<dbReference type="EMBL" id="JAVFWL010000005">
    <property type="protein sequence ID" value="KAK6754804.1"/>
    <property type="molecule type" value="Genomic_DNA"/>
</dbReference>
<comment type="caution">
    <text evidence="1">The sequence shown here is derived from an EMBL/GenBank/DDBJ whole genome shotgun (WGS) entry which is preliminary data.</text>
</comment>
<dbReference type="Proteomes" id="UP001303046">
    <property type="component" value="Unassembled WGS sequence"/>
</dbReference>
<proteinExistence type="predicted"/>